<dbReference type="Pfam" id="PF14326">
    <property type="entry name" value="DUF4384"/>
    <property type="match status" value="1"/>
</dbReference>
<proteinExistence type="predicted"/>
<name>A0A7C3ZNN0_9CYAN</name>
<reference evidence="2" key="1">
    <citation type="journal article" date="2020" name="mSystems">
        <title>Genome- and Community-Level Interaction Insights into Carbon Utilization and Element Cycling Functions of Hydrothermarchaeota in Hydrothermal Sediment.</title>
        <authorList>
            <person name="Zhou Z."/>
            <person name="Liu Y."/>
            <person name="Xu W."/>
            <person name="Pan J."/>
            <person name="Luo Z.H."/>
            <person name="Li M."/>
        </authorList>
    </citation>
    <scope>NUCLEOTIDE SEQUENCE [LARGE SCALE GENOMIC DNA]</scope>
    <source>
        <strain evidence="2">SpSt-374</strain>
    </source>
</reference>
<accession>A0A7C3ZNN0</accession>
<dbReference type="AlphaFoldDB" id="A0A7C3ZNN0"/>
<comment type="caution">
    <text evidence="2">The sequence shown here is derived from an EMBL/GenBank/DDBJ whole genome shotgun (WGS) entry which is preliminary data.</text>
</comment>
<evidence type="ECO:0000259" key="1">
    <source>
        <dbReference type="Pfam" id="PF14326"/>
    </source>
</evidence>
<protein>
    <submittedName>
        <fullName evidence="2">DUF4384 domain-containing protein</fullName>
    </submittedName>
</protein>
<evidence type="ECO:0000313" key="2">
    <source>
        <dbReference type="EMBL" id="HGG03522.1"/>
    </source>
</evidence>
<feature type="domain" description="DUF4384" evidence="1">
    <location>
        <begin position="146"/>
        <end position="225"/>
    </location>
</feature>
<organism evidence="2">
    <name type="scientific">Planktothricoides sp. SpSt-374</name>
    <dbReference type="NCBI Taxonomy" id="2282167"/>
    <lineage>
        <taxon>Bacteria</taxon>
        <taxon>Bacillati</taxon>
        <taxon>Cyanobacteriota</taxon>
        <taxon>Cyanophyceae</taxon>
        <taxon>Oscillatoriophycideae</taxon>
        <taxon>Oscillatoriales</taxon>
        <taxon>Oscillatoriaceae</taxon>
        <taxon>Planktothricoides</taxon>
    </lineage>
</organism>
<sequence length="273" mass="30847">MPMPINPKAEEEFLNAMADQWGFVGLRKLVFVQRFLTANDDLTRQALANVLDPKPDPENPDSDKFEQPVADCLRQIFPKLEAEGCKFNGATRDKVEIAKTWLRGIVYLWYQLKKQATPTTQMGPVLAKPGQTLNMWKPETQYRKEVPVGSQIQFEVNLERDGYLLLLEKGTSGQMWCLCPSFLAPQAQLSAGVARLPQETGRVKYFTLTGDGGKEEIVALIAKEPPPLPWLPTGNQPPLELNQDHLNDLLSYLNPRPDCQVWYTDYMVTKPSS</sequence>
<dbReference type="EMBL" id="DSPX01000245">
    <property type="protein sequence ID" value="HGG03522.1"/>
    <property type="molecule type" value="Genomic_DNA"/>
</dbReference>
<gene>
    <name evidence="2" type="ORF">ENR15_23500</name>
</gene>
<dbReference type="InterPro" id="IPR025493">
    <property type="entry name" value="DUF4384"/>
</dbReference>